<feature type="domain" description="DUF4365" evidence="1">
    <location>
        <begin position="8"/>
        <end position="162"/>
    </location>
</feature>
<dbReference type="OrthoDB" id="516854at2"/>
<dbReference type="AlphaFoldDB" id="A0A0P8W409"/>
<gene>
    <name evidence="2" type="ORF">OXPF_39270</name>
</gene>
<dbReference type="Pfam" id="PF14280">
    <property type="entry name" value="DUF4365"/>
    <property type="match status" value="1"/>
</dbReference>
<keyword evidence="3" id="KW-1185">Reference proteome</keyword>
<dbReference type="EMBL" id="LKET01000068">
    <property type="protein sequence ID" value="KPU42148.1"/>
    <property type="molecule type" value="Genomic_DNA"/>
</dbReference>
<dbReference type="RefSeq" id="WP_054876889.1">
    <property type="nucleotide sequence ID" value="NZ_LKET01000068.1"/>
</dbReference>
<proteinExistence type="predicted"/>
<dbReference type="InterPro" id="IPR025375">
    <property type="entry name" value="DUF4365"/>
</dbReference>
<accession>A0A0P8W409</accession>
<reference evidence="2 3" key="1">
    <citation type="submission" date="2015-09" db="EMBL/GenBank/DDBJ databases">
        <title>Genome sequence of Oxobacter pfennigii DSM 3222.</title>
        <authorList>
            <person name="Poehlein A."/>
            <person name="Bengelsdorf F.R."/>
            <person name="Schiel-Bengelsdorf B."/>
            <person name="Duerre P."/>
            <person name="Daniel R."/>
        </authorList>
    </citation>
    <scope>NUCLEOTIDE SEQUENCE [LARGE SCALE GENOMIC DNA]</scope>
    <source>
        <strain evidence="2 3">DSM 3222</strain>
    </source>
</reference>
<evidence type="ECO:0000313" key="3">
    <source>
        <dbReference type="Proteomes" id="UP000050326"/>
    </source>
</evidence>
<name>A0A0P8W409_9CLOT</name>
<organism evidence="2 3">
    <name type="scientific">Oxobacter pfennigii</name>
    <dbReference type="NCBI Taxonomy" id="36849"/>
    <lineage>
        <taxon>Bacteria</taxon>
        <taxon>Bacillati</taxon>
        <taxon>Bacillota</taxon>
        <taxon>Clostridia</taxon>
        <taxon>Eubacteriales</taxon>
        <taxon>Clostridiaceae</taxon>
        <taxon>Oxobacter</taxon>
    </lineage>
</organism>
<dbReference type="Proteomes" id="UP000050326">
    <property type="component" value="Unassembled WGS sequence"/>
</dbReference>
<evidence type="ECO:0000259" key="1">
    <source>
        <dbReference type="Pfam" id="PF14280"/>
    </source>
</evidence>
<protein>
    <recommendedName>
        <fullName evidence="1">DUF4365 domain-containing protein</fullName>
    </recommendedName>
</protein>
<dbReference type="STRING" id="36849.OXPF_39270"/>
<evidence type="ECO:0000313" key="2">
    <source>
        <dbReference type="EMBL" id="KPU42148.1"/>
    </source>
</evidence>
<comment type="caution">
    <text evidence="2">The sequence shown here is derived from an EMBL/GenBank/DDBJ whole genome shotgun (WGS) entry which is preliminary data.</text>
</comment>
<sequence length="170" mass="19644">MTEEHIKEQISRAYAKAIAARAGIVLREYEGLDYGLDGRFSDVQYDTGRKRYVESGFGIDFQIKATTNILPKGNKLFYDLEVKNYKDLIKTKIGTPRILIIYSMPKQSEKWITVSDEDTVLKRCAWWCSLKGRDDTENEKKKRIEFPVSQKLTPDELRRLIECVKAGADL</sequence>